<evidence type="ECO:0000259" key="3">
    <source>
        <dbReference type="PROSITE" id="PS50006"/>
    </source>
</evidence>
<dbReference type="EMBL" id="NIVC01003661">
    <property type="protein sequence ID" value="PAA50349.1"/>
    <property type="molecule type" value="Genomic_DNA"/>
</dbReference>
<evidence type="ECO:0000313" key="5">
    <source>
        <dbReference type="Proteomes" id="UP000215902"/>
    </source>
</evidence>
<feature type="region of interest" description="Disordered" evidence="2">
    <location>
        <begin position="145"/>
        <end position="173"/>
    </location>
</feature>
<feature type="coiled-coil region" evidence="1">
    <location>
        <begin position="1033"/>
        <end position="1090"/>
    </location>
</feature>
<feature type="region of interest" description="Disordered" evidence="2">
    <location>
        <begin position="1331"/>
        <end position="1362"/>
    </location>
</feature>
<dbReference type="Pfam" id="PF00498">
    <property type="entry name" value="FHA"/>
    <property type="match status" value="1"/>
</dbReference>
<sequence length="1362" mass="151942">QSSMKSRGVLKCRDEEYQLCPKITTIGSTGCDIIVEAEGTESQHAIIEYSEEDGGFILKDLNTEYGTRINDCLVQNAAVRLSPGDQLRFGQGQAVYQLAVQQQPVQLGRPLPSLQPGTPGLIRGGGSGGGAGNFASFGSTAGSSTFRLGRPTSASPMVLMSGSSGRRQQQQQEFGQHVGFTVPVISTATTTTAATTLRVQSARGSRAQQQQQCLDEKDQQLLSLQLELQRFRSLEAESREKDRRTEEMRAQLAGLQRQLSSLNDPELRRRLSHLETEVAAKQQEVALLKEQLQRARADRERAAGGDEVAAKAAELAAARLEADKLRRDAQVSGGLITQLQRDMTGKDTTISRLNRELETLKEEVKSRDLTISALQAKFARIKDTKREEEEREAREKELMALRTKFKDAEARANGLQESCRQAKEELEAAKTVALREESARQKLRQELDELQAQVADGQRTERLAKADAQHATQRLERFRNRVATVAYSAPGLRVPEQEATDDQLLELLKRSVEERTEFQRRVGELKESLKLAEASVTKTDSGIQRWRVQLKDAFARLTEKGRLARNLRDELARLTAESTEEALQPLRDAVLLDLQAQVQWQQEIEDAVERCGAPVRLSPESPAHHVTQLYSRWQDALNERERLRSRIAELESQAAADRESLEARLAGETEARVAEALEKAAAEAAREQQRVIDDVVATETERREAAVAHERGTIAELQGRLAALQRALEEREAERADDLSEAQSAVERLSEKEATEAELRRDVARLMVEKEEALASAEELVRAAEARHEKEAQGFKDQVKQHSVTICHMEERLTKVVKQNKQLQEELNQARQEASELRGQQEAASARRREAATTPKVIVQRPTAELAVMERTVVGLRQENSNLKETVQSQRQEMESLRRDLQGMSARLSDIRGELTDQQKEELEGSKHRLREVEAELAEKKEKLAKLTEVAENQAAQLAEARAQQEKHRSALGRMQSALDRTEVGSKDLEARLEAERCRADEAAARTCEEERIAAEMSSLGHQCRGERHAEVIAHQKEALSELRKRLKELERTRPSAAASQDQAAQQQQVTLLKKELAELRAKQAMAETRPAIGGASAGDARQLGASGVARIASSAADLEAERAAHKETRDCLELSEHTYLSLLRGLASGLELESVQGLRSMAHLPRDERDRLAREREEAASLLTQRVRLFKERLGRKEDLLQGYERDLAKLRQAEELAGKRSHQVDSLAQDLRSRGEEVDLLRESLSRTKDVLNQEKRLNTAIKQKKALHSGQNLAATTARGSLGAGASGGAHCPPEDVHAKEEAKKRAIREKIKRKDYEIRTLKAELMSREKDLSSASSRLVNLESTLGLPHESELTAES</sequence>
<feature type="non-terminal residue" evidence="4">
    <location>
        <position position="1"/>
    </location>
</feature>
<dbReference type="InterPro" id="IPR008984">
    <property type="entry name" value="SMAD_FHA_dom_sf"/>
</dbReference>
<dbReference type="PROSITE" id="PS50006">
    <property type="entry name" value="FHA_DOMAIN"/>
    <property type="match status" value="1"/>
</dbReference>
<comment type="caution">
    <text evidence="4">The sequence shown here is derived from an EMBL/GenBank/DDBJ whole genome shotgun (WGS) entry which is preliminary data.</text>
</comment>
<keyword evidence="5" id="KW-1185">Reference proteome</keyword>
<name>A0A267DP60_9PLAT</name>
<feature type="compositionally biased region" description="Polar residues" evidence="2">
    <location>
        <begin position="1337"/>
        <end position="1348"/>
    </location>
</feature>
<evidence type="ECO:0000256" key="2">
    <source>
        <dbReference type="SAM" id="MobiDB-lite"/>
    </source>
</evidence>
<dbReference type="OrthoDB" id="687730at2759"/>
<feature type="compositionally biased region" description="Basic and acidic residues" evidence="2">
    <location>
        <begin position="1296"/>
        <end position="1313"/>
    </location>
</feature>
<feature type="domain" description="FHA" evidence="3">
    <location>
        <begin position="28"/>
        <end position="74"/>
    </location>
</feature>
<dbReference type="CDD" id="cd22700">
    <property type="entry name" value="FHA_FHAD1"/>
    <property type="match status" value="1"/>
</dbReference>
<evidence type="ECO:0000256" key="1">
    <source>
        <dbReference type="SAM" id="Coils"/>
    </source>
</evidence>
<organism evidence="4 5">
    <name type="scientific">Macrostomum lignano</name>
    <dbReference type="NCBI Taxonomy" id="282301"/>
    <lineage>
        <taxon>Eukaryota</taxon>
        <taxon>Metazoa</taxon>
        <taxon>Spiralia</taxon>
        <taxon>Lophotrochozoa</taxon>
        <taxon>Platyhelminthes</taxon>
        <taxon>Rhabditophora</taxon>
        <taxon>Macrostomorpha</taxon>
        <taxon>Macrostomida</taxon>
        <taxon>Macrostomidae</taxon>
        <taxon>Macrostomum</taxon>
    </lineage>
</organism>
<protein>
    <recommendedName>
        <fullName evidence="3">FHA domain-containing protein</fullName>
    </recommendedName>
</protein>
<feature type="region of interest" description="Disordered" evidence="2">
    <location>
        <begin position="1286"/>
        <end position="1313"/>
    </location>
</feature>
<keyword evidence="1" id="KW-0175">Coiled coil</keyword>
<dbReference type="InterPro" id="IPR052642">
    <property type="entry name" value="CC-FHA_domain"/>
</dbReference>
<gene>
    <name evidence="4" type="ORF">BOX15_Mlig013484g2</name>
</gene>
<dbReference type="PANTHER" id="PTHR18853">
    <property type="entry name" value="FORKHEAD-ASSOCIATED DOMAIN-CONTAINING PROTEIN 1-RELATED"/>
    <property type="match status" value="1"/>
</dbReference>
<dbReference type="Gene3D" id="1.10.287.1490">
    <property type="match status" value="1"/>
</dbReference>
<feature type="region of interest" description="Disordered" evidence="2">
    <location>
        <begin position="828"/>
        <end position="854"/>
    </location>
</feature>
<dbReference type="SUPFAM" id="SSF49879">
    <property type="entry name" value="SMAD/FHA domain"/>
    <property type="match status" value="1"/>
</dbReference>
<accession>A0A267DP60</accession>
<feature type="compositionally biased region" description="Low complexity" evidence="2">
    <location>
        <begin position="161"/>
        <end position="172"/>
    </location>
</feature>
<feature type="region of interest" description="Disordered" evidence="2">
    <location>
        <begin position="732"/>
        <end position="756"/>
    </location>
</feature>
<proteinExistence type="predicted"/>
<dbReference type="Proteomes" id="UP000215902">
    <property type="component" value="Unassembled WGS sequence"/>
</dbReference>
<feature type="coiled-coil region" evidence="1">
    <location>
        <begin position="557"/>
        <end position="584"/>
    </location>
</feature>
<dbReference type="InterPro" id="IPR000253">
    <property type="entry name" value="FHA_dom"/>
</dbReference>
<dbReference type="PANTHER" id="PTHR18853:SF10">
    <property type="entry name" value="FHA DOMAIN-CONTAINING PROTEIN"/>
    <property type="match status" value="1"/>
</dbReference>
<feature type="coiled-coil region" evidence="1">
    <location>
        <begin position="214"/>
        <end position="460"/>
    </location>
</feature>
<reference evidence="4 5" key="1">
    <citation type="submission" date="2017-06" db="EMBL/GenBank/DDBJ databases">
        <title>A platform for efficient transgenesis in Macrostomum lignano, a flatworm model organism for stem cell research.</title>
        <authorList>
            <person name="Berezikov E."/>
        </authorList>
    </citation>
    <scope>NUCLEOTIDE SEQUENCE [LARGE SCALE GENOMIC DNA]</scope>
    <source>
        <strain evidence="4">DV1</strain>
        <tissue evidence="4">Whole organism</tissue>
    </source>
</reference>
<dbReference type="Gene3D" id="2.60.200.20">
    <property type="match status" value="1"/>
</dbReference>
<evidence type="ECO:0000313" key="4">
    <source>
        <dbReference type="EMBL" id="PAA50349.1"/>
    </source>
</evidence>